<dbReference type="Proteomes" id="UP001154322">
    <property type="component" value="Unassembled WGS sequence"/>
</dbReference>
<sequence length="61" mass="6248">MTVAWSAPSFFSLSAEKNPTPAAPSAAPHWDEAPATEAAAGSSSGKSISPVDTYALLAEWL</sequence>
<keyword evidence="3" id="KW-1185">Reference proteome</keyword>
<name>A0ABM9G5K8_9BACL</name>
<evidence type="ECO:0000313" key="2">
    <source>
        <dbReference type="EMBL" id="CAH8246863.1"/>
    </source>
</evidence>
<gene>
    <name evidence="2" type="ORF">WJ0W_004095</name>
</gene>
<protein>
    <submittedName>
        <fullName evidence="2">Uncharacterized protein</fullName>
    </submittedName>
</protein>
<evidence type="ECO:0000256" key="1">
    <source>
        <dbReference type="SAM" id="MobiDB-lite"/>
    </source>
</evidence>
<reference evidence="2" key="1">
    <citation type="submission" date="2022-06" db="EMBL/GenBank/DDBJ databases">
        <authorList>
            <person name="Dietemann V."/>
            <person name="Ory F."/>
            <person name="Dainat B."/>
            <person name="Oberhansli S."/>
        </authorList>
    </citation>
    <scope>NUCLEOTIDE SEQUENCE</scope>
    <source>
        <strain evidence="2">Ena-SAMPLE-TAB-26-04-2022-14:26:32:270-5432</strain>
    </source>
</reference>
<evidence type="ECO:0000313" key="3">
    <source>
        <dbReference type="Proteomes" id="UP001154322"/>
    </source>
</evidence>
<comment type="caution">
    <text evidence="2">The sequence shown here is derived from an EMBL/GenBank/DDBJ whole genome shotgun (WGS) entry which is preliminary data.</text>
</comment>
<dbReference type="RefSeq" id="WP_261948784.1">
    <property type="nucleotide sequence ID" value="NZ_CALYLO010000005.1"/>
</dbReference>
<proteinExistence type="predicted"/>
<dbReference type="EMBL" id="CALYLO010000005">
    <property type="protein sequence ID" value="CAH8246863.1"/>
    <property type="molecule type" value="Genomic_DNA"/>
</dbReference>
<organism evidence="2 3">
    <name type="scientific">Paenibacillus melissococcoides</name>
    <dbReference type="NCBI Taxonomy" id="2912268"/>
    <lineage>
        <taxon>Bacteria</taxon>
        <taxon>Bacillati</taxon>
        <taxon>Bacillota</taxon>
        <taxon>Bacilli</taxon>
        <taxon>Bacillales</taxon>
        <taxon>Paenibacillaceae</taxon>
        <taxon>Paenibacillus</taxon>
    </lineage>
</organism>
<accession>A0ABM9G5K8</accession>
<feature type="compositionally biased region" description="Low complexity" evidence="1">
    <location>
        <begin position="33"/>
        <end position="49"/>
    </location>
</feature>
<feature type="region of interest" description="Disordered" evidence="1">
    <location>
        <begin position="15"/>
        <end position="49"/>
    </location>
</feature>